<protein>
    <submittedName>
        <fullName evidence="1">Uncharacterized protein</fullName>
    </submittedName>
</protein>
<dbReference type="AlphaFoldDB" id="A0A1B7MMX9"/>
<gene>
    <name evidence="1" type="ORF">K503DRAFT_786117</name>
</gene>
<dbReference type="Proteomes" id="UP000092154">
    <property type="component" value="Unassembled WGS sequence"/>
</dbReference>
<dbReference type="InParanoid" id="A0A1B7MMX9"/>
<dbReference type="EMBL" id="KV448680">
    <property type="protein sequence ID" value="OAX33947.1"/>
    <property type="molecule type" value="Genomic_DNA"/>
</dbReference>
<accession>A0A1B7MMX9</accession>
<sequence length="193" mass="22369">MRRCCIWLLAESKLTRNAALRRSCEVKTGLMVDKPQRRKYRALKRADDALYARKMPKGKWKTWGVAVAIKDVNGKTIMNVREGHEKARWFKGMAQLLVERQTFQVSRRRNSLLLPSTNVQPTQFRRMKDQPSSEVDLEQDVITSLDAVPLSSMRRSALFIDAHRKGFNGVQAVWVIKNYRGHHERDFDLSAVT</sequence>
<keyword evidence="2" id="KW-1185">Reference proteome</keyword>
<evidence type="ECO:0000313" key="2">
    <source>
        <dbReference type="Proteomes" id="UP000092154"/>
    </source>
</evidence>
<evidence type="ECO:0000313" key="1">
    <source>
        <dbReference type="EMBL" id="OAX33947.1"/>
    </source>
</evidence>
<organism evidence="1 2">
    <name type="scientific">Rhizopogon vinicolor AM-OR11-026</name>
    <dbReference type="NCBI Taxonomy" id="1314800"/>
    <lineage>
        <taxon>Eukaryota</taxon>
        <taxon>Fungi</taxon>
        <taxon>Dikarya</taxon>
        <taxon>Basidiomycota</taxon>
        <taxon>Agaricomycotina</taxon>
        <taxon>Agaricomycetes</taxon>
        <taxon>Agaricomycetidae</taxon>
        <taxon>Boletales</taxon>
        <taxon>Suillineae</taxon>
        <taxon>Rhizopogonaceae</taxon>
        <taxon>Rhizopogon</taxon>
    </lineage>
</organism>
<dbReference type="STRING" id="1314800.A0A1B7MMX9"/>
<name>A0A1B7MMX9_9AGAM</name>
<proteinExistence type="predicted"/>
<reference evidence="1 2" key="1">
    <citation type="submission" date="2016-06" db="EMBL/GenBank/DDBJ databases">
        <title>Comparative genomics of the ectomycorrhizal sister species Rhizopogon vinicolor and Rhizopogon vesiculosus (Basidiomycota: Boletales) reveals a divergence of the mating type B locus.</title>
        <authorList>
            <consortium name="DOE Joint Genome Institute"/>
            <person name="Mujic A.B."/>
            <person name="Kuo A."/>
            <person name="Tritt A."/>
            <person name="Lipzen A."/>
            <person name="Chen C."/>
            <person name="Johnson J."/>
            <person name="Sharma A."/>
            <person name="Barry K."/>
            <person name="Grigoriev I.V."/>
            <person name="Spatafora J.W."/>
        </authorList>
    </citation>
    <scope>NUCLEOTIDE SEQUENCE [LARGE SCALE GENOMIC DNA]</scope>
    <source>
        <strain evidence="1 2">AM-OR11-026</strain>
    </source>
</reference>